<feature type="transmembrane region" description="Helical" evidence="7">
    <location>
        <begin position="164"/>
        <end position="186"/>
    </location>
</feature>
<evidence type="ECO:0000256" key="1">
    <source>
        <dbReference type="ARBA" id="ARBA00000085"/>
    </source>
</evidence>
<feature type="compositionally biased region" description="Basic and acidic residues" evidence="6">
    <location>
        <begin position="538"/>
        <end position="548"/>
    </location>
</feature>
<dbReference type="SUPFAM" id="SSF55874">
    <property type="entry name" value="ATPase domain of HSP90 chaperone/DNA topoisomerase II/histidine kinase"/>
    <property type="match status" value="1"/>
</dbReference>
<evidence type="ECO:0000256" key="4">
    <source>
        <dbReference type="ARBA" id="ARBA00022679"/>
    </source>
</evidence>
<dbReference type="Gene3D" id="6.10.340.10">
    <property type="match status" value="1"/>
</dbReference>
<keyword evidence="3" id="KW-0597">Phosphoprotein</keyword>
<proteinExistence type="predicted"/>
<keyword evidence="5" id="KW-0418">Kinase</keyword>
<reference evidence="8 9" key="1">
    <citation type="submission" date="2023-03" db="EMBL/GenBank/DDBJ databases">
        <title>Draft genome sequence of Streptomyces sp. K1PA1 isolated from peat swamp forest in Thailand.</title>
        <authorList>
            <person name="Klaysubun C."/>
            <person name="Duangmal K."/>
        </authorList>
    </citation>
    <scope>NUCLEOTIDE SEQUENCE [LARGE SCALE GENOMIC DNA]</scope>
    <source>
        <strain evidence="8 9">K1PA1</strain>
    </source>
</reference>
<dbReference type="RefSeq" id="WP_276112845.1">
    <property type="nucleotide sequence ID" value="NZ_JARJBB010000071.1"/>
</dbReference>
<keyword evidence="7" id="KW-1133">Transmembrane helix</keyword>
<keyword evidence="7" id="KW-0472">Membrane</keyword>
<dbReference type="Gene3D" id="3.30.565.10">
    <property type="entry name" value="Histidine kinase-like ATPase, C-terminal domain"/>
    <property type="match status" value="1"/>
</dbReference>
<evidence type="ECO:0000313" key="8">
    <source>
        <dbReference type="EMBL" id="MDF3303325.1"/>
    </source>
</evidence>
<evidence type="ECO:0000256" key="5">
    <source>
        <dbReference type="ARBA" id="ARBA00022777"/>
    </source>
</evidence>
<evidence type="ECO:0000256" key="2">
    <source>
        <dbReference type="ARBA" id="ARBA00012438"/>
    </source>
</evidence>
<keyword evidence="4" id="KW-0808">Transferase</keyword>
<evidence type="ECO:0000256" key="7">
    <source>
        <dbReference type="SAM" id="Phobius"/>
    </source>
</evidence>
<feature type="region of interest" description="Disordered" evidence="6">
    <location>
        <begin position="485"/>
        <end position="616"/>
    </location>
</feature>
<protein>
    <recommendedName>
        <fullName evidence="2">histidine kinase</fullName>
        <ecNumber evidence="2">2.7.13.3</ecNumber>
    </recommendedName>
</protein>
<accession>A0ABT6AF96</accession>
<evidence type="ECO:0000313" key="9">
    <source>
        <dbReference type="Proteomes" id="UP001221150"/>
    </source>
</evidence>
<keyword evidence="9" id="KW-1185">Reference proteome</keyword>
<gene>
    <name evidence="8" type="ORF">P3H78_32930</name>
</gene>
<dbReference type="InterPro" id="IPR036890">
    <property type="entry name" value="HATPase_C_sf"/>
</dbReference>
<dbReference type="EC" id="2.7.13.3" evidence="2"/>
<evidence type="ECO:0000256" key="3">
    <source>
        <dbReference type="ARBA" id="ARBA00022553"/>
    </source>
</evidence>
<dbReference type="InterPro" id="IPR050428">
    <property type="entry name" value="TCS_sensor_his_kinase"/>
</dbReference>
<keyword evidence="7" id="KW-0812">Transmembrane</keyword>
<sequence>MIRTLPLPGDDAGVTLLLVGLRRQLPRLERIVEDMGAAPDAVRQARDSGTMTADHRVAFAEAYGTQQVMYERWIAPYLPASEKTLYDKITSSTAWGQLQAAQRSVLTPPTDDLGKEKIGDPAALARWDTAYGQVSGQIAALNLKRTQGLLAHGFQRADEIRTQVVIQGAVLLAAILAIAALIVWLIRSISARLRQLRAQTEDGAQRLPDVVNRLRRGELVDAEAEFPDPRHEDEFGHVAAALVGAQRTAVRQAAHQAADRRGIGAFMSASTQRTLGHIGQGLGHLEQVMTRQDVHPSLLEELVRIDGAVTAARRHQEHVGVLVGAIDNRVLYSEPKTLLDIVNDAAVETGAARRVDNNVTDTHYVTPEHVAGVVRVVAALLDNGLNKSTAQVVVRSRTAVHGVALEVEDAGFGMAQDAIEAANKALSHHDPATFEAMASRNGQLGMFVVAHHAGHHHLHVSLRPSPYRGITAIVLIEAPALMRNNPAAAPPRQRPQMAPGSPPRPSTQTPVQGPQDHLPRRRPSAPAPIPAADPAAAHAERQRLHHGEQTFPAATDPNAAQLPQRRAGEHIPAVLRDGSQLPRPRATALSDPQEVASQWDAFQDSAPQPHHQHPTQ</sequence>
<comment type="catalytic activity">
    <reaction evidence="1">
        <text>ATP + protein L-histidine = ADP + protein N-phospho-L-histidine.</text>
        <dbReference type="EC" id="2.7.13.3"/>
    </reaction>
</comment>
<dbReference type="PANTHER" id="PTHR45436:SF5">
    <property type="entry name" value="SENSOR HISTIDINE KINASE TRCS"/>
    <property type="match status" value="1"/>
</dbReference>
<evidence type="ECO:0000256" key="6">
    <source>
        <dbReference type="SAM" id="MobiDB-lite"/>
    </source>
</evidence>
<comment type="caution">
    <text evidence="8">The sequence shown here is derived from an EMBL/GenBank/DDBJ whole genome shotgun (WGS) entry which is preliminary data.</text>
</comment>
<organism evidence="8 9">
    <name type="scientific">Streptomyces tropicalis</name>
    <dbReference type="NCBI Taxonomy" id="3034234"/>
    <lineage>
        <taxon>Bacteria</taxon>
        <taxon>Bacillati</taxon>
        <taxon>Actinomycetota</taxon>
        <taxon>Actinomycetes</taxon>
        <taxon>Kitasatosporales</taxon>
        <taxon>Streptomycetaceae</taxon>
        <taxon>Streptomyces</taxon>
    </lineage>
</organism>
<dbReference type="Proteomes" id="UP001221150">
    <property type="component" value="Unassembled WGS sequence"/>
</dbReference>
<dbReference type="PANTHER" id="PTHR45436">
    <property type="entry name" value="SENSOR HISTIDINE KINASE YKOH"/>
    <property type="match status" value="1"/>
</dbReference>
<dbReference type="EMBL" id="JARJBB010000071">
    <property type="protein sequence ID" value="MDF3303325.1"/>
    <property type="molecule type" value="Genomic_DNA"/>
</dbReference>
<name>A0ABT6AF96_9ACTN</name>